<evidence type="ECO:0000256" key="2">
    <source>
        <dbReference type="SAM" id="Phobius"/>
    </source>
</evidence>
<dbReference type="GO" id="GO:0005789">
    <property type="term" value="C:endoplasmic reticulum membrane"/>
    <property type="evidence" value="ECO:0007669"/>
    <property type="project" value="TreeGrafter"/>
</dbReference>
<dbReference type="InterPro" id="IPR019433">
    <property type="entry name" value="GPI_ManTrfase_II_coact_Pga1"/>
</dbReference>
<dbReference type="Proteomes" id="UP001392437">
    <property type="component" value="Unassembled WGS sequence"/>
</dbReference>
<evidence type="ECO:0000313" key="5">
    <source>
        <dbReference type="Proteomes" id="UP001392437"/>
    </source>
</evidence>
<feature type="chain" id="PRO_5043597932" evidence="3">
    <location>
        <begin position="23"/>
        <end position="248"/>
    </location>
</feature>
<evidence type="ECO:0000313" key="4">
    <source>
        <dbReference type="EMBL" id="KAK8130480.1"/>
    </source>
</evidence>
<dbReference type="GO" id="GO:0031501">
    <property type="term" value="C:mannosyltransferase complex"/>
    <property type="evidence" value="ECO:0007669"/>
    <property type="project" value="TreeGrafter"/>
</dbReference>
<name>A0AAW0R9J1_9PEZI</name>
<evidence type="ECO:0000256" key="3">
    <source>
        <dbReference type="SAM" id="SignalP"/>
    </source>
</evidence>
<dbReference type="GO" id="GO:0000030">
    <property type="term" value="F:mannosyltransferase activity"/>
    <property type="evidence" value="ECO:0007669"/>
    <property type="project" value="TreeGrafter"/>
</dbReference>
<comment type="caution">
    <text evidence="4">The sequence shown here is derived from an EMBL/GenBank/DDBJ whole genome shotgun (WGS) entry which is preliminary data.</text>
</comment>
<feature type="region of interest" description="Disordered" evidence="1">
    <location>
        <begin position="127"/>
        <end position="158"/>
    </location>
</feature>
<dbReference type="Pfam" id="PF10333">
    <property type="entry name" value="Pga1"/>
    <property type="match status" value="1"/>
</dbReference>
<keyword evidence="3" id="KW-0732">Signal</keyword>
<feature type="signal peptide" evidence="3">
    <location>
        <begin position="1"/>
        <end position="22"/>
    </location>
</feature>
<gene>
    <name evidence="4" type="ORF">PG999_002860</name>
</gene>
<accession>A0AAW0R9J1</accession>
<evidence type="ECO:0000256" key="1">
    <source>
        <dbReference type="SAM" id="MobiDB-lite"/>
    </source>
</evidence>
<keyword evidence="2" id="KW-1133">Transmembrane helix</keyword>
<keyword evidence="2" id="KW-0472">Membrane</keyword>
<proteinExistence type="predicted"/>
<sequence>MYTATSATILAALSLGGTLVSANTEKTIFLAPKRINIPTTHPNLADLQVDTLTPENWAVRTHLAAQFPTDAAKYGTPAWLVLDQLTEGQRYEVRVCWAATQPTAFVLNTYDLQTVFESPELITELSDYSTSRQKPDQADEDHEDEQKAQVASRATGRPQEREASVLFLQILAAADYYTTNKTLMNEVPPVYVDIILDPYVFNLLPRSLLPTIGYIIVVAILSWFMGRRISSWIQSVAAEEPDHNKKEQ</sequence>
<keyword evidence="5" id="KW-1185">Reference proteome</keyword>
<organism evidence="4 5">
    <name type="scientific">Apiospora kogelbergensis</name>
    <dbReference type="NCBI Taxonomy" id="1337665"/>
    <lineage>
        <taxon>Eukaryota</taxon>
        <taxon>Fungi</taxon>
        <taxon>Dikarya</taxon>
        <taxon>Ascomycota</taxon>
        <taxon>Pezizomycotina</taxon>
        <taxon>Sordariomycetes</taxon>
        <taxon>Xylariomycetidae</taxon>
        <taxon>Amphisphaeriales</taxon>
        <taxon>Apiosporaceae</taxon>
        <taxon>Apiospora</taxon>
    </lineage>
</organism>
<feature type="transmembrane region" description="Helical" evidence="2">
    <location>
        <begin position="208"/>
        <end position="226"/>
    </location>
</feature>
<dbReference type="GO" id="GO:0006506">
    <property type="term" value="P:GPI anchor biosynthetic process"/>
    <property type="evidence" value="ECO:0007669"/>
    <property type="project" value="TreeGrafter"/>
</dbReference>
<keyword evidence="2" id="KW-0812">Transmembrane</keyword>
<protein>
    <submittedName>
        <fullName evidence="4">Uncharacterized protein</fullName>
    </submittedName>
</protein>
<dbReference type="AlphaFoldDB" id="A0AAW0R9J1"/>
<dbReference type="PANTHER" id="PTHR28022:SF1">
    <property type="entry name" value="GPI MANNOSYLTRANSFERASE 2 SUBUNIT PGA1"/>
    <property type="match status" value="1"/>
</dbReference>
<dbReference type="EMBL" id="JAQQWP010000002">
    <property type="protein sequence ID" value="KAK8130480.1"/>
    <property type="molecule type" value="Genomic_DNA"/>
</dbReference>
<dbReference type="PANTHER" id="PTHR28022">
    <property type="entry name" value="GPI MANNOSYLTRANSFERASE 2 SUBUNIT PGA1"/>
    <property type="match status" value="1"/>
</dbReference>
<reference evidence="4 5" key="1">
    <citation type="submission" date="2023-01" db="EMBL/GenBank/DDBJ databases">
        <title>Analysis of 21 Apiospora genomes using comparative genomics revels a genus with tremendous synthesis potential of carbohydrate active enzymes and secondary metabolites.</title>
        <authorList>
            <person name="Sorensen T."/>
        </authorList>
    </citation>
    <scope>NUCLEOTIDE SEQUENCE [LARGE SCALE GENOMIC DNA]</scope>
    <source>
        <strain evidence="4 5">CBS 117206</strain>
    </source>
</reference>